<keyword evidence="1" id="KW-0175">Coiled coil</keyword>
<feature type="coiled-coil region" evidence="1">
    <location>
        <begin position="31"/>
        <end position="106"/>
    </location>
</feature>
<dbReference type="EMBL" id="JBEDUW010000004">
    <property type="protein sequence ID" value="KAK9932349.1"/>
    <property type="molecule type" value="Genomic_DNA"/>
</dbReference>
<evidence type="ECO:0000256" key="1">
    <source>
        <dbReference type="SAM" id="Coils"/>
    </source>
</evidence>
<feature type="region of interest" description="Disordered" evidence="2">
    <location>
        <begin position="1"/>
        <end position="27"/>
    </location>
</feature>
<proteinExistence type="predicted"/>
<organism evidence="3 4">
    <name type="scientific">Rubus argutus</name>
    <name type="common">Southern blackberry</name>
    <dbReference type="NCBI Taxonomy" id="59490"/>
    <lineage>
        <taxon>Eukaryota</taxon>
        <taxon>Viridiplantae</taxon>
        <taxon>Streptophyta</taxon>
        <taxon>Embryophyta</taxon>
        <taxon>Tracheophyta</taxon>
        <taxon>Spermatophyta</taxon>
        <taxon>Magnoliopsida</taxon>
        <taxon>eudicotyledons</taxon>
        <taxon>Gunneridae</taxon>
        <taxon>Pentapetalae</taxon>
        <taxon>rosids</taxon>
        <taxon>fabids</taxon>
        <taxon>Rosales</taxon>
        <taxon>Rosaceae</taxon>
        <taxon>Rosoideae</taxon>
        <taxon>Rosoideae incertae sedis</taxon>
        <taxon>Rubus</taxon>
    </lineage>
</organism>
<comment type="caution">
    <text evidence="3">The sequence shown here is derived from an EMBL/GenBank/DDBJ whole genome shotgun (WGS) entry which is preliminary data.</text>
</comment>
<accession>A0AAW1X7S9</accession>
<reference evidence="3 4" key="1">
    <citation type="journal article" date="2023" name="G3 (Bethesda)">
        <title>A chromosome-length genome assembly and annotation of blackberry (Rubus argutus, cv. 'Hillquist').</title>
        <authorList>
            <person name="Bruna T."/>
            <person name="Aryal R."/>
            <person name="Dudchenko O."/>
            <person name="Sargent D.J."/>
            <person name="Mead D."/>
            <person name="Buti M."/>
            <person name="Cavallini A."/>
            <person name="Hytonen T."/>
            <person name="Andres J."/>
            <person name="Pham M."/>
            <person name="Weisz D."/>
            <person name="Mascagni F."/>
            <person name="Usai G."/>
            <person name="Natali L."/>
            <person name="Bassil N."/>
            <person name="Fernandez G.E."/>
            <person name="Lomsadze A."/>
            <person name="Armour M."/>
            <person name="Olukolu B."/>
            <person name="Poorten T."/>
            <person name="Britton C."/>
            <person name="Davik J."/>
            <person name="Ashrafi H."/>
            <person name="Aiden E.L."/>
            <person name="Borodovsky M."/>
            <person name="Worthington M."/>
        </authorList>
    </citation>
    <scope>NUCLEOTIDE SEQUENCE [LARGE SCALE GENOMIC DNA]</scope>
    <source>
        <strain evidence="3">PI 553951</strain>
    </source>
</reference>
<evidence type="ECO:0000256" key="2">
    <source>
        <dbReference type="SAM" id="MobiDB-lite"/>
    </source>
</evidence>
<dbReference type="Proteomes" id="UP001457282">
    <property type="component" value="Unassembled WGS sequence"/>
</dbReference>
<dbReference type="AlphaFoldDB" id="A0AAW1X7S9"/>
<name>A0AAW1X7S9_RUBAR</name>
<feature type="compositionally biased region" description="Basic and acidic residues" evidence="2">
    <location>
        <begin position="133"/>
        <end position="184"/>
    </location>
</feature>
<evidence type="ECO:0000313" key="4">
    <source>
        <dbReference type="Proteomes" id="UP001457282"/>
    </source>
</evidence>
<keyword evidence="4" id="KW-1185">Reference proteome</keyword>
<feature type="compositionally biased region" description="Polar residues" evidence="2">
    <location>
        <begin position="185"/>
        <end position="198"/>
    </location>
</feature>
<feature type="region of interest" description="Disordered" evidence="2">
    <location>
        <begin position="119"/>
        <end position="198"/>
    </location>
</feature>
<gene>
    <name evidence="3" type="ORF">M0R45_019589</name>
</gene>
<evidence type="ECO:0000313" key="3">
    <source>
        <dbReference type="EMBL" id="KAK9932349.1"/>
    </source>
</evidence>
<protein>
    <submittedName>
        <fullName evidence="3">Uncharacterized protein</fullName>
    </submittedName>
</protein>
<sequence length="335" mass="38485">MKELSAPVYDSTEVGTKVTKTKEKGHRDDTIAELMERITELELNLVVKEQTNQRLEGEAENLKENDIASHNEALARRRAKRKTKLVRDLLNNKEELEEKQRVRKRKKFADCLYDQHLKRSAMKSTESEEEVKEVEKDDENKDDEEKKEEGKDGESKERNNQSDVGRQTEKKDMEKNDGNDRESTLDSPKGTNSEFVDLTTTTPKLYNVVDLSVDRPARGNKKKRDRTIDWNVSLAFQQLQKWTRDKIKSHWTRAEDGAYIWQNKDTRTSISADDLVILLKANDAIANNVVDVFGEPLAEELQSIGKSKTSIFSSITSVNWGRGDDTARLLGEMRP</sequence>